<feature type="domain" description="Chitin-binding type-2" evidence="7">
    <location>
        <begin position="154"/>
        <end position="216"/>
    </location>
</feature>
<dbReference type="SMART" id="SM00494">
    <property type="entry name" value="ChtBD2"/>
    <property type="match status" value="3"/>
</dbReference>
<feature type="domain" description="Chitin-binding type-2" evidence="7">
    <location>
        <begin position="100"/>
        <end position="152"/>
    </location>
</feature>
<dbReference type="PANTHER" id="PTHR23301:SF0">
    <property type="entry name" value="CHITIN-BINDING TYPE-2 DOMAIN-CONTAINING PROTEIN-RELATED"/>
    <property type="match status" value="1"/>
</dbReference>
<dbReference type="STRING" id="74873.A0A084VUP5"/>
<evidence type="ECO:0000256" key="6">
    <source>
        <dbReference type="SAM" id="Phobius"/>
    </source>
</evidence>
<evidence type="ECO:0000259" key="7">
    <source>
        <dbReference type="PROSITE" id="PS50940"/>
    </source>
</evidence>
<dbReference type="InterPro" id="IPR002557">
    <property type="entry name" value="Chitin-bd_dom"/>
</dbReference>
<evidence type="ECO:0000313" key="8">
    <source>
        <dbReference type="EMBL" id="KFB41689.1"/>
    </source>
</evidence>
<feature type="transmembrane region" description="Helical" evidence="6">
    <location>
        <begin position="12"/>
        <end position="36"/>
    </location>
</feature>
<evidence type="ECO:0000256" key="5">
    <source>
        <dbReference type="ARBA" id="ARBA00023180"/>
    </source>
</evidence>
<dbReference type="EMBL" id="ATLV01016978">
    <property type="status" value="NOT_ANNOTATED_CDS"/>
    <property type="molecule type" value="Genomic_DNA"/>
</dbReference>
<keyword evidence="10" id="KW-1185">Reference proteome</keyword>
<dbReference type="GO" id="GO:0005576">
    <property type="term" value="C:extracellular region"/>
    <property type="evidence" value="ECO:0007669"/>
    <property type="project" value="InterPro"/>
</dbReference>
<gene>
    <name evidence="8" type="ORF">ZHAS_00009318</name>
</gene>
<protein>
    <submittedName>
        <fullName evidence="8">AGAP010470-PA-like protein</fullName>
    </submittedName>
</protein>
<evidence type="ECO:0000256" key="1">
    <source>
        <dbReference type="ARBA" id="ARBA00022669"/>
    </source>
</evidence>
<evidence type="ECO:0000313" key="9">
    <source>
        <dbReference type="EnsemblMetazoa" id="ASIC009318-PA"/>
    </source>
</evidence>
<dbReference type="VEuPathDB" id="VectorBase:ASIC009318"/>
<feature type="domain" description="Chitin-binding type-2" evidence="7">
    <location>
        <begin position="41"/>
        <end position="97"/>
    </location>
</feature>
<keyword evidence="3" id="KW-0677">Repeat</keyword>
<evidence type="ECO:0000313" key="10">
    <source>
        <dbReference type="Proteomes" id="UP000030765"/>
    </source>
</evidence>
<organism evidence="9 10">
    <name type="scientific">Anopheles sinensis</name>
    <name type="common">Mosquito</name>
    <dbReference type="NCBI Taxonomy" id="74873"/>
    <lineage>
        <taxon>Eukaryota</taxon>
        <taxon>Metazoa</taxon>
        <taxon>Ecdysozoa</taxon>
        <taxon>Arthropoda</taxon>
        <taxon>Hexapoda</taxon>
        <taxon>Insecta</taxon>
        <taxon>Pterygota</taxon>
        <taxon>Neoptera</taxon>
        <taxon>Endopterygota</taxon>
        <taxon>Diptera</taxon>
        <taxon>Nematocera</taxon>
        <taxon>Culicoidea</taxon>
        <taxon>Culicidae</taxon>
        <taxon>Anophelinae</taxon>
        <taxon>Anopheles</taxon>
    </lineage>
</organism>
<dbReference type="OMA" id="CTIGPCT"/>
<dbReference type="InterPro" id="IPR051940">
    <property type="entry name" value="Chitin_bind-dev_reg"/>
</dbReference>
<keyword evidence="1" id="KW-0147">Chitin-binding</keyword>
<dbReference type="Pfam" id="PF01607">
    <property type="entry name" value="CBM_14"/>
    <property type="match status" value="3"/>
</dbReference>
<reference evidence="8 10" key="1">
    <citation type="journal article" date="2014" name="BMC Genomics">
        <title>Genome sequence of Anopheles sinensis provides insight into genetics basis of mosquito competence for malaria parasites.</title>
        <authorList>
            <person name="Zhou D."/>
            <person name="Zhang D."/>
            <person name="Ding G."/>
            <person name="Shi L."/>
            <person name="Hou Q."/>
            <person name="Ye Y."/>
            <person name="Xu Y."/>
            <person name="Zhou H."/>
            <person name="Xiong C."/>
            <person name="Li S."/>
            <person name="Yu J."/>
            <person name="Hong S."/>
            <person name="Yu X."/>
            <person name="Zou P."/>
            <person name="Chen C."/>
            <person name="Chang X."/>
            <person name="Wang W."/>
            <person name="Lv Y."/>
            <person name="Sun Y."/>
            <person name="Ma L."/>
            <person name="Shen B."/>
            <person name="Zhu C."/>
        </authorList>
    </citation>
    <scope>NUCLEOTIDE SEQUENCE [LARGE SCALE GENOMIC DNA]</scope>
</reference>
<sequence length="219" mass="23666">MCKLVQKSLRQASCNVAIPCCYFLVRFVLFVVLLGLCNAQEPVCDPTLTSFHADPLSCTQYYTCFNGVATLQTCPDQKYYDASRTLCDIPENVPCTIGPCTGTTGLATVAIPGDCTGYKLCLNGTEFDMKCATGTLYDETYGDCVMAKDSKCEENPCLTVDPATASPSTFYPSLKLCKNYIICNKQTPVVRTCLSGTVFSPTVAKCVPPADYTCPPGTF</sequence>
<dbReference type="SUPFAM" id="SSF57625">
    <property type="entry name" value="Invertebrate chitin-binding proteins"/>
    <property type="match status" value="3"/>
</dbReference>
<keyword evidence="4" id="KW-1015">Disulfide bond</keyword>
<keyword evidence="5" id="KW-0325">Glycoprotein</keyword>
<dbReference type="Proteomes" id="UP000030765">
    <property type="component" value="Unassembled WGS sequence"/>
</dbReference>
<dbReference type="PANTHER" id="PTHR23301">
    <property type="entry name" value="CHITIN BINDING PERITROPHIN-A"/>
    <property type="match status" value="1"/>
</dbReference>
<dbReference type="OrthoDB" id="6020543at2759"/>
<dbReference type="VEuPathDB" id="VectorBase:ASIS011987"/>
<dbReference type="InterPro" id="IPR036508">
    <property type="entry name" value="Chitin-bd_dom_sf"/>
</dbReference>
<keyword evidence="2" id="KW-0732">Signal</keyword>
<accession>A0A084VUP5</accession>
<keyword evidence="6" id="KW-0472">Membrane</keyword>
<keyword evidence="6" id="KW-0812">Transmembrane</keyword>
<dbReference type="GO" id="GO:0008061">
    <property type="term" value="F:chitin binding"/>
    <property type="evidence" value="ECO:0007669"/>
    <property type="project" value="UniProtKB-KW"/>
</dbReference>
<dbReference type="PROSITE" id="PS50940">
    <property type="entry name" value="CHIT_BIND_II"/>
    <property type="match status" value="3"/>
</dbReference>
<name>A0A084VUP5_ANOSI</name>
<evidence type="ECO:0000256" key="3">
    <source>
        <dbReference type="ARBA" id="ARBA00022737"/>
    </source>
</evidence>
<evidence type="ECO:0000256" key="4">
    <source>
        <dbReference type="ARBA" id="ARBA00023157"/>
    </source>
</evidence>
<reference evidence="9" key="2">
    <citation type="submission" date="2020-05" db="UniProtKB">
        <authorList>
            <consortium name="EnsemblMetazoa"/>
        </authorList>
    </citation>
    <scope>IDENTIFICATION</scope>
</reference>
<keyword evidence="6" id="KW-1133">Transmembrane helix</keyword>
<dbReference type="EMBL" id="KE525139">
    <property type="protein sequence ID" value="KFB41689.1"/>
    <property type="molecule type" value="Genomic_DNA"/>
</dbReference>
<dbReference type="EnsemblMetazoa" id="ASIC009318-RA">
    <property type="protein sequence ID" value="ASIC009318-PA"/>
    <property type="gene ID" value="ASIC009318"/>
</dbReference>
<proteinExistence type="predicted"/>
<dbReference type="AlphaFoldDB" id="A0A084VUP5"/>
<dbReference type="Gene3D" id="2.170.140.10">
    <property type="entry name" value="Chitin binding domain"/>
    <property type="match status" value="3"/>
</dbReference>
<evidence type="ECO:0000256" key="2">
    <source>
        <dbReference type="ARBA" id="ARBA00022729"/>
    </source>
</evidence>